<reference evidence="1 2" key="1">
    <citation type="journal article" date="2024" name="Plant Biotechnol. J.">
        <title>Genome and CRISPR/Cas9 system of a widespread forest tree (Populus alba) in the world.</title>
        <authorList>
            <person name="Liu Y.J."/>
            <person name="Jiang P.F."/>
            <person name="Han X.M."/>
            <person name="Li X.Y."/>
            <person name="Wang H.M."/>
            <person name="Wang Y.J."/>
            <person name="Wang X.X."/>
            <person name="Zeng Q.Y."/>
        </authorList>
    </citation>
    <scope>NUCLEOTIDE SEQUENCE [LARGE SCALE GENOMIC DNA]</scope>
    <source>
        <strain evidence="2">cv. PAL-ZL1</strain>
    </source>
</reference>
<accession>A0ACC4AJK4</accession>
<dbReference type="EMBL" id="RCHU02000018">
    <property type="protein sequence ID" value="KAL3566379.1"/>
    <property type="molecule type" value="Genomic_DNA"/>
</dbReference>
<comment type="caution">
    <text evidence="1">The sequence shown here is derived from an EMBL/GenBank/DDBJ whole genome shotgun (WGS) entry which is preliminary data.</text>
</comment>
<gene>
    <name evidence="1" type="ORF">D5086_031794</name>
</gene>
<name>A0ACC4AJK4_POPAL</name>
<proteinExistence type="predicted"/>
<dbReference type="Proteomes" id="UP000309997">
    <property type="component" value="Unassembled WGS sequence"/>
</dbReference>
<keyword evidence="2" id="KW-1185">Reference proteome</keyword>
<organism evidence="1 2">
    <name type="scientific">Populus alba</name>
    <name type="common">White poplar</name>
    <dbReference type="NCBI Taxonomy" id="43335"/>
    <lineage>
        <taxon>Eukaryota</taxon>
        <taxon>Viridiplantae</taxon>
        <taxon>Streptophyta</taxon>
        <taxon>Embryophyta</taxon>
        <taxon>Tracheophyta</taxon>
        <taxon>Spermatophyta</taxon>
        <taxon>Magnoliopsida</taxon>
        <taxon>eudicotyledons</taxon>
        <taxon>Gunneridae</taxon>
        <taxon>Pentapetalae</taxon>
        <taxon>rosids</taxon>
        <taxon>fabids</taxon>
        <taxon>Malpighiales</taxon>
        <taxon>Salicaceae</taxon>
        <taxon>Saliceae</taxon>
        <taxon>Populus</taxon>
    </lineage>
</organism>
<sequence length="66" mass="7477">MVAVAIELFFQYEIECENDSILCCWPVSAFWALLNVLFLLEETYCAVTGATTEQNTSSKQFNKSES</sequence>
<evidence type="ECO:0000313" key="2">
    <source>
        <dbReference type="Proteomes" id="UP000309997"/>
    </source>
</evidence>
<protein>
    <submittedName>
        <fullName evidence="1">Uncharacterized protein</fullName>
    </submittedName>
</protein>
<evidence type="ECO:0000313" key="1">
    <source>
        <dbReference type="EMBL" id="KAL3566379.1"/>
    </source>
</evidence>